<gene>
    <name evidence="1" type="ORF">H0E87_001936</name>
</gene>
<dbReference type="GO" id="GO:0070008">
    <property type="term" value="F:serine-type exopeptidase activity"/>
    <property type="evidence" value="ECO:0007669"/>
    <property type="project" value="InterPro"/>
</dbReference>
<organism evidence="1 2">
    <name type="scientific">Populus deltoides</name>
    <name type="common">Eastern poplar</name>
    <name type="synonym">Eastern cottonwood</name>
    <dbReference type="NCBI Taxonomy" id="3696"/>
    <lineage>
        <taxon>Eukaryota</taxon>
        <taxon>Viridiplantae</taxon>
        <taxon>Streptophyta</taxon>
        <taxon>Embryophyta</taxon>
        <taxon>Tracheophyta</taxon>
        <taxon>Spermatophyta</taxon>
        <taxon>Magnoliopsida</taxon>
        <taxon>eudicotyledons</taxon>
        <taxon>Gunneridae</taxon>
        <taxon>Pentapetalae</taxon>
        <taxon>rosids</taxon>
        <taxon>fabids</taxon>
        <taxon>Malpighiales</taxon>
        <taxon>Salicaceae</taxon>
        <taxon>Saliceae</taxon>
        <taxon>Populus</taxon>
    </lineage>
</organism>
<evidence type="ECO:0000313" key="2">
    <source>
        <dbReference type="Proteomes" id="UP000807159"/>
    </source>
</evidence>
<dbReference type="Proteomes" id="UP000807159">
    <property type="component" value="Chromosome 1"/>
</dbReference>
<comment type="caution">
    <text evidence="1">The sequence shown here is derived from an EMBL/GenBank/DDBJ whole genome shotgun (WGS) entry which is preliminary data.</text>
</comment>
<name>A0A8T2ZTR1_POPDE</name>
<accession>A0A8T2ZTR1</accession>
<protein>
    <submittedName>
        <fullName evidence="1">Uncharacterized protein</fullName>
    </submittedName>
</protein>
<evidence type="ECO:0000313" key="1">
    <source>
        <dbReference type="EMBL" id="KAH8520689.1"/>
    </source>
</evidence>
<proteinExistence type="predicted"/>
<reference evidence="1" key="1">
    <citation type="journal article" date="2021" name="J. Hered.">
        <title>Genome Assembly of Salicaceae Populus deltoides (Eastern Cottonwood) I-69 Based on Nanopore Sequencing and Hi-C Technologies.</title>
        <authorList>
            <person name="Bai S."/>
            <person name="Wu H."/>
            <person name="Zhang J."/>
            <person name="Pan Z."/>
            <person name="Zhao W."/>
            <person name="Li Z."/>
            <person name="Tong C."/>
        </authorList>
    </citation>
    <scope>NUCLEOTIDE SEQUENCE</scope>
    <source>
        <tissue evidence="1">Leaf</tissue>
    </source>
</reference>
<keyword evidence="2" id="KW-1185">Reference proteome</keyword>
<dbReference type="AlphaFoldDB" id="A0A8T2ZTR1"/>
<dbReference type="InterPro" id="IPR042269">
    <property type="entry name" value="Ser_carbopepase_S28_SKS"/>
</dbReference>
<dbReference type="Pfam" id="PF05577">
    <property type="entry name" value="Peptidase_S28"/>
    <property type="match status" value="1"/>
</dbReference>
<dbReference type="GO" id="GO:0006508">
    <property type="term" value="P:proteolysis"/>
    <property type="evidence" value="ECO:0007669"/>
    <property type="project" value="InterPro"/>
</dbReference>
<dbReference type="InterPro" id="IPR008758">
    <property type="entry name" value="Peptidase_S28"/>
</dbReference>
<dbReference type="Gene3D" id="3.40.50.1820">
    <property type="entry name" value="alpha/beta hydrolase"/>
    <property type="match status" value="1"/>
</dbReference>
<dbReference type="Gene3D" id="1.20.120.980">
    <property type="entry name" value="Serine carboxypeptidase S28, SKS domain"/>
    <property type="match status" value="1"/>
</dbReference>
<dbReference type="InterPro" id="IPR029058">
    <property type="entry name" value="AB_hydrolase_fold"/>
</dbReference>
<sequence>MCNAIDGAPEGTSILVRTAAGLNASIFGNHSCHDVYQFKKGKLAWPWQTRTEIVIPMGAGGNDTMFQASPFNLTEYKETCIEVFGIAPRPLDPNSIWWPSSCIAECTMRGCYVKNLQKQDSGSSIQTNSRIICGHMDRGAMK</sequence>
<dbReference type="EMBL" id="JACEGQ020000001">
    <property type="protein sequence ID" value="KAH8520689.1"/>
    <property type="molecule type" value="Genomic_DNA"/>
</dbReference>